<dbReference type="PRINTS" id="PR00778">
    <property type="entry name" value="HTHARSR"/>
</dbReference>
<evidence type="ECO:0000256" key="2">
    <source>
        <dbReference type="ARBA" id="ARBA00023125"/>
    </source>
</evidence>
<dbReference type="AlphaFoldDB" id="A0A8H9Y7S7"/>
<evidence type="ECO:0000256" key="1">
    <source>
        <dbReference type="ARBA" id="ARBA00023015"/>
    </source>
</evidence>
<dbReference type="NCBIfam" id="NF033788">
    <property type="entry name" value="HTH_metalloreg"/>
    <property type="match status" value="1"/>
</dbReference>
<reference evidence="5" key="1">
    <citation type="submission" date="2020-08" db="EMBL/GenBank/DDBJ databases">
        <title>Sequencing the genomes of 1000 actinobacteria strains.</title>
        <authorList>
            <person name="Klenk H.-P."/>
        </authorList>
    </citation>
    <scope>NUCLEOTIDE SEQUENCE</scope>
    <source>
        <strain evidence="5">DSM 20582</strain>
    </source>
</reference>
<dbReference type="InterPro" id="IPR001845">
    <property type="entry name" value="HTH_ArsR_DNA-bd_dom"/>
</dbReference>
<dbReference type="RefSeq" id="WP_043362970.1">
    <property type="nucleotide sequence ID" value="NZ_AENJ01000365.1"/>
</dbReference>
<dbReference type="InterPro" id="IPR000835">
    <property type="entry name" value="HTH_MarR-typ"/>
</dbReference>
<feature type="domain" description="HTH arsR-type" evidence="4">
    <location>
        <begin position="9"/>
        <end position="104"/>
    </location>
</feature>
<dbReference type="PANTHER" id="PTHR43132">
    <property type="entry name" value="ARSENICAL RESISTANCE OPERON REPRESSOR ARSR-RELATED"/>
    <property type="match status" value="1"/>
</dbReference>
<dbReference type="InterPro" id="IPR036388">
    <property type="entry name" value="WH-like_DNA-bd_sf"/>
</dbReference>
<keyword evidence="2 5" id="KW-0238">DNA-binding</keyword>
<dbReference type="GeneID" id="60809474"/>
<dbReference type="GO" id="GO:0003677">
    <property type="term" value="F:DNA binding"/>
    <property type="evidence" value="ECO:0007669"/>
    <property type="project" value="UniProtKB-KW"/>
</dbReference>
<dbReference type="GO" id="GO:0003700">
    <property type="term" value="F:DNA-binding transcription factor activity"/>
    <property type="evidence" value="ECO:0007669"/>
    <property type="project" value="InterPro"/>
</dbReference>
<gene>
    <name evidence="5" type="ORF">FHU32_001375</name>
</gene>
<dbReference type="Proteomes" id="UP000612712">
    <property type="component" value="Unassembled WGS sequence"/>
</dbReference>
<evidence type="ECO:0000256" key="3">
    <source>
        <dbReference type="ARBA" id="ARBA00023163"/>
    </source>
</evidence>
<dbReference type="Gene3D" id="1.10.10.10">
    <property type="entry name" value="Winged helix-like DNA-binding domain superfamily/Winged helix DNA-binding domain"/>
    <property type="match status" value="1"/>
</dbReference>
<proteinExistence type="predicted"/>
<name>A0A8H9Y7S7_9CORY</name>
<protein>
    <submittedName>
        <fullName evidence="5">DNA-binding transcriptional ArsR family regulator</fullName>
    </submittedName>
</protein>
<keyword evidence="1" id="KW-0805">Transcription regulation</keyword>
<accession>A0A8H9Y7S7</accession>
<sequence>MLPLPPHVLETADDWAPVFKVLGDPTRLRLLVTMHHQGPGRRSVTELAEATGVRTVTASAALTSMAAAGIIEPTREGRETRYALTDPRVHDLLHHVGAPHATDGR</sequence>
<dbReference type="CDD" id="cd00090">
    <property type="entry name" value="HTH_ARSR"/>
    <property type="match status" value="1"/>
</dbReference>
<organism evidence="5 6">
    <name type="scientific">Corynebacterium bovis DSM 20582 = CIP 54.80</name>
    <dbReference type="NCBI Taxonomy" id="927655"/>
    <lineage>
        <taxon>Bacteria</taxon>
        <taxon>Bacillati</taxon>
        <taxon>Actinomycetota</taxon>
        <taxon>Actinomycetes</taxon>
        <taxon>Mycobacteriales</taxon>
        <taxon>Corynebacteriaceae</taxon>
        <taxon>Corynebacterium</taxon>
    </lineage>
</organism>
<dbReference type="InterPro" id="IPR011991">
    <property type="entry name" value="ArsR-like_HTH"/>
</dbReference>
<dbReference type="PANTHER" id="PTHR43132:SF2">
    <property type="entry name" value="ARSENICAL RESISTANCE OPERON REPRESSOR ARSR-RELATED"/>
    <property type="match status" value="1"/>
</dbReference>
<dbReference type="SMART" id="SM00418">
    <property type="entry name" value="HTH_ARSR"/>
    <property type="match status" value="1"/>
</dbReference>
<dbReference type="PROSITE" id="PS50987">
    <property type="entry name" value="HTH_ARSR_2"/>
    <property type="match status" value="1"/>
</dbReference>
<dbReference type="InterPro" id="IPR036390">
    <property type="entry name" value="WH_DNA-bd_sf"/>
</dbReference>
<dbReference type="Pfam" id="PF12802">
    <property type="entry name" value="MarR_2"/>
    <property type="match status" value="1"/>
</dbReference>
<dbReference type="SUPFAM" id="SSF46785">
    <property type="entry name" value="Winged helix' DNA-binding domain"/>
    <property type="match status" value="1"/>
</dbReference>
<dbReference type="EMBL" id="JACHWT010000005">
    <property type="protein sequence ID" value="MBB3116148.1"/>
    <property type="molecule type" value="Genomic_DNA"/>
</dbReference>
<evidence type="ECO:0000259" key="4">
    <source>
        <dbReference type="PROSITE" id="PS50987"/>
    </source>
</evidence>
<dbReference type="InterPro" id="IPR051011">
    <property type="entry name" value="Metal_resp_trans_reg"/>
</dbReference>
<evidence type="ECO:0000313" key="6">
    <source>
        <dbReference type="Proteomes" id="UP000612712"/>
    </source>
</evidence>
<comment type="caution">
    <text evidence="5">The sequence shown here is derived from an EMBL/GenBank/DDBJ whole genome shotgun (WGS) entry which is preliminary data.</text>
</comment>
<evidence type="ECO:0000313" key="5">
    <source>
        <dbReference type="EMBL" id="MBB3116148.1"/>
    </source>
</evidence>
<keyword evidence="3" id="KW-0804">Transcription</keyword>